<keyword evidence="11" id="KW-1185">Reference proteome</keyword>
<evidence type="ECO:0000256" key="3">
    <source>
        <dbReference type="ARBA" id="ARBA00012743"/>
    </source>
</evidence>
<sequence>ARLRMVLSYFLAQLLPWTRGRRGFLLVLGSANVDESLRGYMTKYDCSSADINPIGGICKTDLKAFLSFAADKFGYPTLHDIVKSKASAELEPTTSDYKQVSEEDMGMTYEELGVYGRLRNIWKCGPVSMYQKLESDWSHLNPSSVAKKVKDFFTYYSRNRHKLTTLTPSYHAENYSPDDNRFDHRQFLYPNWERQYRTIDELVKQDELLRKQKENATQPQ</sequence>
<evidence type="ECO:0000256" key="8">
    <source>
        <dbReference type="ARBA" id="ARBA00030681"/>
    </source>
</evidence>
<dbReference type="Gene3D" id="3.40.50.620">
    <property type="entry name" value="HUPs"/>
    <property type="match status" value="1"/>
</dbReference>
<dbReference type="PANTHER" id="PTHR23090">
    <property type="entry name" value="NH 3 /GLUTAMINE-DEPENDENT NAD + SYNTHETASE"/>
    <property type="match status" value="1"/>
</dbReference>
<dbReference type="GO" id="GO:0003952">
    <property type="term" value="F:NAD+ synthase (glutamine-hydrolyzing) activity"/>
    <property type="evidence" value="ECO:0007669"/>
    <property type="project" value="UniProtKB-EC"/>
</dbReference>
<evidence type="ECO:0000256" key="6">
    <source>
        <dbReference type="ARBA" id="ARBA00022840"/>
    </source>
</evidence>
<keyword evidence="6" id="KW-0067">ATP-binding</keyword>
<reference evidence="10 11" key="1">
    <citation type="journal article" date="2013" name="Curr. Biol.">
        <title>The Genome of the Foraminiferan Reticulomyxa filosa.</title>
        <authorList>
            <person name="Glockner G."/>
            <person name="Hulsmann N."/>
            <person name="Schleicher M."/>
            <person name="Noegel A.A."/>
            <person name="Eichinger L."/>
            <person name="Gallinger C."/>
            <person name="Pawlowski J."/>
            <person name="Sierra R."/>
            <person name="Euteneuer U."/>
            <person name="Pillet L."/>
            <person name="Moustafa A."/>
            <person name="Platzer M."/>
            <person name="Groth M."/>
            <person name="Szafranski K."/>
            <person name="Schliwa M."/>
        </authorList>
    </citation>
    <scope>NUCLEOTIDE SEQUENCE [LARGE SCALE GENOMIC DNA]</scope>
</reference>
<keyword evidence="5" id="KW-0547">Nucleotide-binding</keyword>
<comment type="pathway">
    <text evidence="1">Cofactor biosynthesis; NAD(+) biosynthesis; NAD(+) from deamido-NAD(+) (L-Gln route): step 1/1.</text>
</comment>
<keyword evidence="7" id="KW-0520">NAD</keyword>
<dbReference type="GO" id="GO:0009435">
    <property type="term" value="P:NAD+ biosynthetic process"/>
    <property type="evidence" value="ECO:0007669"/>
    <property type="project" value="UniProtKB-UniPathway"/>
</dbReference>
<dbReference type="GO" id="GO:0005524">
    <property type="term" value="F:ATP binding"/>
    <property type="evidence" value="ECO:0007669"/>
    <property type="project" value="UniProtKB-KW"/>
</dbReference>
<feature type="domain" description="NAD/GMP synthase" evidence="9">
    <location>
        <begin position="1"/>
        <end position="115"/>
    </location>
</feature>
<name>X6NFR9_RETFI</name>
<dbReference type="EC" id="6.3.5.1" evidence="3"/>
<evidence type="ECO:0000259" key="9">
    <source>
        <dbReference type="Pfam" id="PF02540"/>
    </source>
</evidence>
<evidence type="ECO:0000256" key="1">
    <source>
        <dbReference type="ARBA" id="ARBA00005188"/>
    </source>
</evidence>
<protein>
    <recommendedName>
        <fullName evidence="3">NAD(+) synthase (glutamine-hydrolyzing)</fullName>
        <ecNumber evidence="3">6.3.5.1</ecNumber>
    </recommendedName>
    <alternativeName>
        <fullName evidence="8">NAD(+) synthase [glutamine-hydrolyzing]</fullName>
    </alternativeName>
</protein>
<dbReference type="OMA" id="LEWQFRE"/>
<dbReference type="OrthoDB" id="2020662at2759"/>
<dbReference type="PANTHER" id="PTHR23090:SF9">
    <property type="entry name" value="GLUTAMINE-DEPENDENT NAD(+) SYNTHETASE"/>
    <property type="match status" value="1"/>
</dbReference>
<comment type="caution">
    <text evidence="10">The sequence shown here is derived from an EMBL/GenBank/DDBJ whole genome shotgun (WGS) entry which is preliminary data.</text>
</comment>
<proteinExistence type="inferred from homology"/>
<evidence type="ECO:0000256" key="2">
    <source>
        <dbReference type="ARBA" id="ARBA00007145"/>
    </source>
</evidence>
<organism evidence="10 11">
    <name type="scientific">Reticulomyxa filosa</name>
    <dbReference type="NCBI Taxonomy" id="46433"/>
    <lineage>
        <taxon>Eukaryota</taxon>
        <taxon>Sar</taxon>
        <taxon>Rhizaria</taxon>
        <taxon>Retaria</taxon>
        <taxon>Foraminifera</taxon>
        <taxon>Monothalamids</taxon>
        <taxon>Reticulomyxidae</taxon>
        <taxon>Reticulomyxa</taxon>
    </lineage>
</organism>
<gene>
    <name evidence="10" type="ORF">RFI_12971</name>
</gene>
<comment type="similarity">
    <text evidence="2">In the C-terminal section; belongs to the NAD synthetase family.</text>
</comment>
<keyword evidence="4" id="KW-0436">Ligase</keyword>
<dbReference type="GO" id="GO:0005737">
    <property type="term" value="C:cytoplasm"/>
    <property type="evidence" value="ECO:0007669"/>
    <property type="project" value="InterPro"/>
</dbReference>
<dbReference type="EMBL" id="ASPP01009380">
    <property type="protein sequence ID" value="ETO24187.1"/>
    <property type="molecule type" value="Genomic_DNA"/>
</dbReference>
<dbReference type="UniPathway" id="UPA00253"/>
<dbReference type="SUPFAM" id="SSF52402">
    <property type="entry name" value="Adenine nucleotide alpha hydrolases-like"/>
    <property type="match status" value="1"/>
</dbReference>
<evidence type="ECO:0000256" key="5">
    <source>
        <dbReference type="ARBA" id="ARBA00022741"/>
    </source>
</evidence>
<evidence type="ECO:0000256" key="7">
    <source>
        <dbReference type="ARBA" id="ARBA00023027"/>
    </source>
</evidence>
<dbReference type="InterPro" id="IPR003694">
    <property type="entry name" value="NAD_synthase"/>
</dbReference>
<feature type="non-terminal residue" evidence="10">
    <location>
        <position position="1"/>
    </location>
</feature>
<evidence type="ECO:0000313" key="11">
    <source>
        <dbReference type="Proteomes" id="UP000023152"/>
    </source>
</evidence>
<dbReference type="InterPro" id="IPR014729">
    <property type="entry name" value="Rossmann-like_a/b/a_fold"/>
</dbReference>
<keyword evidence="10" id="KW-0378">Hydrolase</keyword>
<dbReference type="Proteomes" id="UP000023152">
    <property type="component" value="Unassembled WGS sequence"/>
</dbReference>
<evidence type="ECO:0000313" key="10">
    <source>
        <dbReference type="EMBL" id="ETO24187.1"/>
    </source>
</evidence>
<accession>X6NFR9</accession>
<dbReference type="FunFam" id="3.40.50.620:FF:000036">
    <property type="entry name" value="Glutamine-dependent NAD(+) synthetase"/>
    <property type="match status" value="1"/>
</dbReference>
<dbReference type="Pfam" id="PF02540">
    <property type="entry name" value="NAD_synthase"/>
    <property type="match status" value="1"/>
</dbReference>
<evidence type="ECO:0000256" key="4">
    <source>
        <dbReference type="ARBA" id="ARBA00022598"/>
    </source>
</evidence>
<dbReference type="InterPro" id="IPR022310">
    <property type="entry name" value="NAD/GMP_synthase"/>
</dbReference>
<dbReference type="AlphaFoldDB" id="X6NFR9"/>
<dbReference type="GO" id="GO:0004359">
    <property type="term" value="F:glutaminase activity"/>
    <property type="evidence" value="ECO:0007669"/>
    <property type="project" value="InterPro"/>
</dbReference>
<dbReference type="CDD" id="cd00553">
    <property type="entry name" value="NAD_synthase"/>
    <property type="match status" value="1"/>
</dbReference>